<comment type="subunit">
    <text evidence="4">Heterotetramer of TRAP-alpha, TRAP-beta, TRAP-delta and TRAP-gamma.</text>
</comment>
<keyword evidence="8 15" id="KW-0732">Signal</keyword>
<keyword evidence="10" id="KW-0832">Ubl conjugation</keyword>
<accession>A0ABD2MWV5</accession>
<evidence type="ECO:0000256" key="13">
    <source>
        <dbReference type="ARBA" id="ARBA00023157"/>
    </source>
</evidence>
<evidence type="ECO:0000256" key="1">
    <source>
        <dbReference type="ARBA" id="ARBA00002838"/>
    </source>
</evidence>
<dbReference type="PANTHER" id="PTHR12731:SF1">
    <property type="entry name" value="TRANSLOCON-ASSOCIATED PROTEIN SUBUNIT DELTA"/>
    <property type="match status" value="1"/>
</dbReference>
<sequence length="170" mass="18800">MKSLLILFILSSCIVKLTSSAACKDVQVSTKSYTTEDATVLSQIAYISEFRVKCNPISANPGNLYALFKENIIPVANVAPNKYQISWTEDLKTAQVGDINVNIFDEEGYSALKKASRSGESLQEVPHFFTITINHPGSYKGPCISCEFLAAIFSLLIAYYAIHLRMKFVS</sequence>
<proteinExistence type="inferred from homology"/>
<comment type="similarity">
    <text evidence="3">Belongs to the TRAP-delta family.</text>
</comment>
<evidence type="ECO:0000256" key="7">
    <source>
        <dbReference type="ARBA" id="ARBA00022692"/>
    </source>
</evidence>
<comment type="function">
    <text evidence="1">TRAP proteins are part of a complex whose function is to bind calcium to the ER membrane and thereby regulate the retention of ER resident proteins.</text>
</comment>
<name>A0ABD2MWV5_9CUCU</name>
<dbReference type="PANTHER" id="PTHR12731">
    <property type="entry name" value="TRANSLOCON-ASSOCIATED PROTEIN, DELTA SUBUNIT"/>
    <property type="match status" value="1"/>
</dbReference>
<organism evidence="16 17">
    <name type="scientific">Cryptolaemus montrouzieri</name>
    <dbReference type="NCBI Taxonomy" id="559131"/>
    <lineage>
        <taxon>Eukaryota</taxon>
        <taxon>Metazoa</taxon>
        <taxon>Ecdysozoa</taxon>
        <taxon>Arthropoda</taxon>
        <taxon>Hexapoda</taxon>
        <taxon>Insecta</taxon>
        <taxon>Pterygota</taxon>
        <taxon>Neoptera</taxon>
        <taxon>Endopterygota</taxon>
        <taxon>Coleoptera</taxon>
        <taxon>Polyphaga</taxon>
        <taxon>Cucujiformia</taxon>
        <taxon>Coccinelloidea</taxon>
        <taxon>Coccinellidae</taxon>
        <taxon>Scymninae</taxon>
        <taxon>Scymnini</taxon>
        <taxon>Cryptolaemus</taxon>
    </lineage>
</organism>
<feature type="chain" id="PRO_5044892438" description="Translocon-associated protein subunit delta" evidence="15">
    <location>
        <begin position="21"/>
        <end position="170"/>
    </location>
</feature>
<keyword evidence="11" id="KW-1133">Transmembrane helix</keyword>
<reference evidence="16 17" key="1">
    <citation type="journal article" date="2021" name="BMC Biol.">
        <title>Horizontally acquired antibacterial genes associated with adaptive radiation of ladybird beetles.</title>
        <authorList>
            <person name="Li H.S."/>
            <person name="Tang X.F."/>
            <person name="Huang Y.H."/>
            <person name="Xu Z.Y."/>
            <person name="Chen M.L."/>
            <person name="Du X.Y."/>
            <person name="Qiu B.Y."/>
            <person name="Chen P.T."/>
            <person name="Zhang W."/>
            <person name="Slipinski A."/>
            <person name="Escalona H.E."/>
            <person name="Waterhouse R.M."/>
            <person name="Zwick A."/>
            <person name="Pang H."/>
        </authorList>
    </citation>
    <scope>NUCLEOTIDE SEQUENCE [LARGE SCALE GENOMIC DNA]</scope>
    <source>
        <strain evidence="16">SYSU2018</strain>
    </source>
</reference>
<keyword evidence="13" id="KW-1015">Disulfide bond</keyword>
<evidence type="ECO:0000256" key="3">
    <source>
        <dbReference type="ARBA" id="ARBA00009294"/>
    </source>
</evidence>
<evidence type="ECO:0000256" key="12">
    <source>
        <dbReference type="ARBA" id="ARBA00023136"/>
    </source>
</evidence>
<gene>
    <name evidence="16" type="ORF">HHI36_021461</name>
</gene>
<keyword evidence="6" id="KW-1017">Isopeptide bond</keyword>
<dbReference type="GO" id="GO:0005789">
    <property type="term" value="C:endoplasmic reticulum membrane"/>
    <property type="evidence" value="ECO:0007669"/>
    <property type="project" value="UniProtKB-SubCell"/>
</dbReference>
<evidence type="ECO:0000256" key="15">
    <source>
        <dbReference type="SAM" id="SignalP"/>
    </source>
</evidence>
<dbReference type="InterPro" id="IPR008855">
    <property type="entry name" value="TRAP-delta"/>
</dbReference>
<dbReference type="AlphaFoldDB" id="A0ABD2MWV5"/>
<feature type="signal peptide" evidence="15">
    <location>
        <begin position="1"/>
        <end position="20"/>
    </location>
</feature>
<comment type="caution">
    <text evidence="16">The sequence shown here is derived from an EMBL/GenBank/DDBJ whole genome shotgun (WGS) entry which is preliminary data.</text>
</comment>
<keyword evidence="7" id="KW-0812">Transmembrane</keyword>
<evidence type="ECO:0000256" key="8">
    <source>
        <dbReference type="ARBA" id="ARBA00022729"/>
    </source>
</evidence>
<dbReference type="Proteomes" id="UP001516400">
    <property type="component" value="Unassembled WGS sequence"/>
</dbReference>
<keyword evidence="9" id="KW-0256">Endoplasmic reticulum</keyword>
<protein>
    <recommendedName>
        <fullName evidence="5">Translocon-associated protein subunit delta</fullName>
    </recommendedName>
    <alternativeName>
        <fullName evidence="14">Signal sequence receptor subunit delta</fullName>
    </alternativeName>
</protein>
<keyword evidence="12" id="KW-0472">Membrane</keyword>
<evidence type="ECO:0000256" key="6">
    <source>
        <dbReference type="ARBA" id="ARBA00022499"/>
    </source>
</evidence>
<evidence type="ECO:0000256" key="14">
    <source>
        <dbReference type="ARBA" id="ARBA00031791"/>
    </source>
</evidence>
<comment type="subcellular location">
    <subcellularLocation>
        <location evidence="2">Endoplasmic reticulum membrane</location>
        <topology evidence="2">Single-pass type I membrane protein</topology>
    </subcellularLocation>
</comment>
<evidence type="ECO:0000256" key="5">
    <source>
        <dbReference type="ARBA" id="ARBA00014387"/>
    </source>
</evidence>
<keyword evidence="17" id="KW-1185">Reference proteome</keyword>
<evidence type="ECO:0000256" key="2">
    <source>
        <dbReference type="ARBA" id="ARBA00004115"/>
    </source>
</evidence>
<dbReference type="EMBL" id="JABFTP020000042">
    <property type="protein sequence ID" value="KAL3270958.1"/>
    <property type="molecule type" value="Genomic_DNA"/>
</dbReference>
<evidence type="ECO:0000313" key="17">
    <source>
        <dbReference type="Proteomes" id="UP001516400"/>
    </source>
</evidence>
<evidence type="ECO:0000256" key="10">
    <source>
        <dbReference type="ARBA" id="ARBA00022843"/>
    </source>
</evidence>
<evidence type="ECO:0000256" key="4">
    <source>
        <dbReference type="ARBA" id="ARBA00011819"/>
    </source>
</evidence>
<dbReference type="Pfam" id="PF05404">
    <property type="entry name" value="TRAP-delta"/>
    <property type="match status" value="1"/>
</dbReference>
<evidence type="ECO:0000313" key="16">
    <source>
        <dbReference type="EMBL" id="KAL3270958.1"/>
    </source>
</evidence>
<evidence type="ECO:0000256" key="11">
    <source>
        <dbReference type="ARBA" id="ARBA00022989"/>
    </source>
</evidence>
<evidence type="ECO:0000256" key="9">
    <source>
        <dbReference type="ARBA" id="ARBA00022824"/>
    </source>
</evidence>